<comment type="caution">
    <text evidence="2">The sequence shown here is derived from an EMBL/GenBank/DDBJ whole genome shotgun (WGS) entry which is preliminary data.</text>
</comment>
<gene>
    <name evidence="2" type="ORF">GUJ93_ZPchr0163g22907</name>
</gene>
<reference evidence="2" key="2">
    <citation type="submission" date="2021-02" db="EMBL/GenBank/DDBJ databases">
        <authorList>
            <person name="Kimball J.A."/>
            <person name="Haas M.W."/>
            <person name="Macchietto M."/>
            <person name="Kono T."/>
            <person name="Duquette J."/>
            <person name="Shao M."/>
        </authorList>
    </citation>
    <scope>NUCLEOTIDE SEQUENCE</scope>
    <source>
        <tissue evidence="2">Fresh leaf tissue</tissue>
    </source>
</reference>
<name>A0A8J6C6I5_ZIZPA</name>
<dbReference type="AlphaFoldDB" id="A0A8J6C6I5"/>
<organism evidence="2 3">
    <name type="scientific">Zizania palustris</name>
    <name type="common">Northern wild rice</name>
    <dbReference type="NCBI Taxonomy" id="103762"/>
    <lineage>
        <taxon>Eukaryota</taxon>
        <taxon>Viridiplantae</taxon>
        <taxon>Streptophyta</taxon>
        <taxon>Embryophyta</taxon>
        <taxon>Tracheophyta</taxon>
        <taxon>Spermatophyta</taxon>
        <taxon>Magnoliopsida</taxon>
        <taxon>Liliopsida</taxon>
        <taxon>Poales</taxon>
        <taxon>Poaceae</taxon>
        <taxon>BOP clade</taxon>
        <taxon>Oryzoideae</taxon>
        <taxon>Oryzeae</taxon>
        <taxon>Zizaniinae</taxon>
        <taxon>Zizania</taxon>
    </lineage>
</organism>
<evidence type="ECO:0000256" key="1">
    <source>
        <dbReference type="SAM" id="MobiDB-lite"/>
    </source>
</evidence>
<evidence type="ECO:0000313" key="2">
    <source>
        <dbReference type="EMBL" id="KAG8100918.1"/>
    </source>
</evidence>
<keyword evidence="3" id="KW-1185">Reference proteome</keyword>
<protein>
    <submittedName>
        <fullName evidence="2">Uncharacterized protein</fullName>
    </submittedName>
</protein>
<feature type="region of interest" description="Disordered" evidence="1">
    <location>
        <begin position="124"/>
        <end position="158"/>
    </location>
</feature>
<reference evidence="2" key="1">
    <citation type="journal article" date="2021" name="bioRxiv">
        <title>Whole Genome Assembly and Annotation of Northern Wild Rice, Zizania palustris L., Supports a Whole Genome Duplication in the Zizania Genus.</title>
        <authorList>
            <person name="Haas M."/>
            <person name="Kono T."/>
            <person name="Macchietto M."/>
            <person name="Millas R."/>
            <person name="McGilp L."/>
            <person name="Shao M."/>
            <person name="Duquette J."/>
            <person name="Hirsch C.N."/>
            <person name="Kimball J."/>
        </authorList>
    </citation>
    <scope>NUCLEOTIDE SEQUENCE</scope>
    <source>
        <tissue evidence="2">Fresh leaf tissue</tissue>
    </source>
</reference>
<proteinExistence type="predicted"/>
<evidence type="ECO:0000313" key="3">
    <source>
        <dbReference type="Proteomes" id="UP000729402"/>
    </source>
</evidence>
<sequence>MGASCARARVGDGECATADRAGGGGRRPGRECATALRRWWGRPGAGGPARPPGRAESACGGRRWRVGAWRRTCGLCVCGQRAAGRRRECGTASEAFALRVRLLPAQKCIQNLGERELGGQIWRREEGTRPDSAVGGGKRPDLAMGGEQATRDGENRQPFSSRQALHILHHNHLLLASLPPCAPM</sequence>
<dbReference type="EMBL" id="JAAALK010000029">
    <property type="protein sequence ID" value="KAG8100918.1"/>
    <property type="molecule type" value="Genomic_DNA"/>
</dbReference>
<dbReference type="Proteomes" id="UP000729402">
    <property type="component" value="Unassembled WGS sequence"/>
</dbReference>
<accession>A0A8J6C6I5</accession>